<reference evidence="3 5" key="2">
    <citation type="journal article" date="2013" name="Nature">
        <title>Insights into bilaterian evolution from three spiralian genomes.</title>
        <authorList>
            <person name="Simakov O."/>
            <person name="Marletaz F."/>
            <person name="Cho S.J."/>
            <person name="Edsinger-Gonzales E."/>
            <person name="Havlak P."/>
            <person name="Hellsten U."/>
            <person name="Kuo D.H."/>
            <person name="Larsson T."/>
            <person name="Lv J."/>
            <person name="Arendt D."/>
            <person name="Savage R."/>
            <person name="Osoegawa K."/>
            <person name="de Jong P."/>
            <person name="Grimwood J."/>
            <person name="Chapman J.A."/>
            <person name="Shapiro H."/>
            <person name="Aerts A."/>
            <person name="Otillar R.P."/>
            <person name="Terry A.Y."/>
            <person name="Boore J.L."/>
            <person name="Grigoriev I.V."/>
            <person name="Lindberg D.R."/>
            <person name="Seaver E.C."/>
            <person name="Weisblat D.A."/>
            <person name="Putnam N.H."/>
            <person name="Rokhsar D.S."/>
        </authorList>
    </citation>
    <scope>NUCLEOTIDE SEQUENCE</scope>
    <source>
        <strain evidence="3 5">I ESC-2004</strain>
    </source>
</reference>
<reference evidence="5" key="1">
    <citation type="submission" date="2012-12" db="EMBL/GenBank/DDBJ databases">
        <authorList>
            <person name="Hellsten U."/>
            <person name="Grimwood J."/>
            <person name="Chapman J.A."/>
            <person name="Shapiro H."/>
            <person name="Aerts A."/>
            <person name="Otillar R.P."/>
            <person name="Terry A.Y."/>
            <person name="Boore J.L."/>
            <person name="Simakov O."/>
            <person name="Marletaz F."/>
            <person name="Cho S.-J."/>
            <person name="Edsinger-Gonzales E."/>
            <person name="Havlak P."/>
            <person name="Kuo D.-H."/>
            <person name="Larsson T."/>
            <person name="Lv J."/>
            <person name="Arendt D."/>
            <person name="Savage R."/>
            <person name="Osoegawa K."/>
            <person name="de Jong P."/>
            <person name="Lindberg D.R."/>
            <person name="Seaver E.C."/>
            <person name="Weisblat D.A."/>
            <person name="Putnam N.H."/>
            <person name="Grigoriev I.V."/>
            <person name="Rokhsar D.S."/>
        </authorList>
    </citation>
    <scope>NUCLEOTIDE SEQUENCE</scope>
    <source>
        <strain evidence="5">I ESC-2004</strain>
    </source>
</reference>
<gene>
    <name evidence="3" type="ORF">CAPTEDRAFT_186750</name>
</gene>
<evidence type="ECO:0000313" key="4">
    <source>
        <dbReference type="EnsemblMetazoa" id="CapteP186750"/>
    </source>
</evidence>
<dbReference type="EnsemblMetazoa" id="CapteT186750">
    <property type="protein sequence ID" value="CapteP186750"/>
    <property type="gene ID" value="CapteG186750"/>
</dbReference>
<dbReference type="EMBL" id="KB304184">
    <property type="protein sequence ID" value="ELU02333.1"/>
    <property type="molecule type" value="Genomic_DNA"/>
</dbReference>
<reference evidence="4" key="3">
    <citation type="submission" date="2015-06" db="UniProtKB">
        <authorList>
            <consortium name="EnsemblMetazoa"/>
        </authorList>
    </citation>
    <scope>IDENTIFICATION</scope>
</reference>
<feature type="region of interest" description="Disordered" evidence="2">
    <location>
        <begin position="104"/>
        <end position="137"/>
    </location>
</feature>
<evidence type="ECO:0000313" key="3">
    <source>
        <dbReference type="EMBL" id="ELU02333.1"/>
    </source>
</evidence>
<accession>R7UEV8</accession>
<evidence type="ECO:0000256" key="1">
    <source>
        <dbReference type="SAM" id="Coils"/>
    </source>
</evidence>
<dbReference type="AlphaFoldDB" id="R7UEV8"/>
<keyword evidence="5" id="KW-1185">Reference proteome</keyword>
<protein>
    <submittedName>
        <fullName evidence="3 4">Uncharacterized protein</fullName>
    </submittedName>
</protein>
<feature type="non-terminal residue" evidence="3">
    <location>
        <position position="1"/>
    </location>
</feature>
<dbReference type="Proteomes" id="UP000014760">
    <property type="component" value="Unassembled WGS sequence"/>
</dbReference>
<dbReference type="EMBL" id="AMQN01046194">
    <property type="status" value="NOT_ANNOTATED_CDS"/>
    <property type="molecule type" value="Genomic_DNA"/>
</dbReference>
<sequence>DVLTPSPQSALTLNALNEIGSDSLSSDEEYTDVFVAKDTDRDASLHSQSTVSFITEPNTVSFTAEEKHHLMAMPGLLEKLLTEQIATRRQVEQLSQEVRELKSAQVQVPPHSAEPSQPSFIPEPPLFNTAEEFEASL</sequence>
<feature type="coiled-coil region" evidence="1">
    <location>
        <begin position="77"/>
        <end position="104"/>
    </location>
</feature>
<evidence type="ECO:0000313" key="5">
    <source>
        <dbReference type="Proteomes" id="UP000014760"/>
    </source>
</evidence>
<proteinExistence type="predicted"/>
<evidence type="ECO:0000256" key="2">
    <source>
        <dbReference type="SAM" id="MobiDB-lite"/>
    </source>
</evidence>
<dbReference type="HOGENOM" id="CLU_1870234_0_0_1"/>
<keyword evidence="1" id="KW-0175">Coiled coil</keyword>
<organism evidence="3">
    <name type="scientific">Capitella teleta</name>
    <name type="common">Polychaete worm</name>
    <dbReference type="NCBI Taxonomy" id="283909"/>
    <lineage>
        <taxon>Eukaryota</taxon>
        <taxon>Metazoa</taxon>
        <taxon>Spiralia</taxon>
        <taxon>Lophotrochozoa</taxon>
        <taxon>Annelida</taxon>
        <taxon>Polychaeta</taxon>
        <taxon>Sedentaria</taxon>
        <taxon>Scolecida</taxon>
        <taxon>Capitellidae</taxon>
        <taxon>Capitella</taxon>
    </lineage>
</organism>
<name>R7UEV8_CAPTE</name>